<dbReference type="AlphaFoldDB" id="A0AAE1PNK3"/>
<comment type="caution">
    <text evidence="1">The sequence shown here is derived from an EMBL/GenBank/DDBJ whole genome shotgun (WGS) entry which is preliminary data.</text>
</comment>
<gene>
    <name evidence="1" type="ORF">Pmani_018101</name>
</gene>
<evidence type="ECO:0000313" key="1">
    <source>
        <dbReference type="EMBL" id="KAK4310282.1"/>
    </source>
</evidence>
<organism evidence="1 2">
    <name type="scientific">Petrolisthes manimaculis</name>
    <dbReference type="NCBI Taxonomy" id="1843537"/>
    <lineage>
        <taxon>Eukaryota</taxon>
        <taxon>Metazoa</taxon>
        <taxon>Ecdysozoa</taxon>
        <taxon>Arthropoda</taxon>
        <taxon>Crustacea</taxon>
        <taxon>Multicrustacea</taxon>
        <taxon>Malacostraca</taxon>
        <taxon>Eumalacostraca</taxon>
        <taxon>Eucarida</taxon>
        <taxon>Decapoda</taxon>
        <taxon>Pleocyemata</taxon>
        <taxon>Anomura</taxon>
        <taxon>Galatheoidea</taxon>
        <taxon>Porcellanidae</taxon>
        <taxon>Petrolisthes</taxon>
    </lineage>
</organism>
<name>A0AAE1PNK3_9EUCA</name>
<keyword evidence="2" id="KW-1185">Reference proteome</keyword>
<evidence type="ECO:0000313" key="2">
    <source>
        <dbReference type="Proteomes" id="UP001292094"/>
    </source>
</evidence>
<reference evidence="1" key="1">
    <citation type="submission" date="2023-11" db="EMBL/GenBank/DDBJ databases">
        <title>Genome assemblies of two species of porcelain crab, Petrolisthes cinctipes and Petrolisthes manimaculis (Anomura: Porcellanidae).</title>
        <authorList>
            <person name="Angst P."/>
        </authorList>
    </citation>
    <scope>NUCLEOTIDE SEQUENCE</scope>
    <source>
        <strain evidence="1">PB745_02</strain>
        <tissue evidence="1">Gill</tissue>
    </source>
</reference>
<dbReference type="Proteomes" id="UP001292094">
    <property type="component" value="Unassembled WGS sequence"/>
</dbReference>
<accession>A0AAE1PNK3</accession>
<protein>
    <submittedName>
        <fullName evidence="1">Uncharacterized protein</fullName>
    </submittedName>
</protein>
<proteinExistence type="predicted"/>
<dbReference type="EMBL" id="JAWZYT010001649">
    <property type="protein sequence ID" value="KAK4310282.1"/>
    <property type="molecule type" value="Genomic_DNA"/>
</dbReference>
<sequence>MTPQGETLPSNTGPANIWNITNFLPAKLPTEDDASVQRHIQLLKEQQKILPWNRNASIIADSMLSTLSDRCSLIIAEFSSVLDLDSEKKFCEGLNTYSSAITRLPPLKEEHESIQKLRIEAASSTKTK</sequence>